<evidence type="ECO:0000256" key="1">
    <source>
        <dbReference type="SAM" id="MobiDB-lite"/>
    </source>
</evidence>
<name>U4LWG1_PYROM</name>
<evidence type="ECO:0000313" key="2">
    <source>
        <dbReference type="EMBL" id="CCX33738.1"/>
    </source>
</evidence>
<protein>
    <submittedName>
        <fullName evidence="2">Uncharacterized protein</fullName>
    </submittedName>
</protein>
<dbReference type="Proteomes" id="UP000018144">
    <property type="component" value="Unassembled WGS sequence"/>
</dbReference>
<feature type="compositionally biased region" description="Polar residues" evidence="1">
    <location>
        <begin position="19"/>
        <end position="32"/>
    </location>
</feature>
<accession>U4LWG1</accession>
<reference evidence="2 3" key="1">
    <citation type="journal article" date="2013" name="PLoS Genet.">
        <title>The genome and development-dependent transcriptomes of Pyronema confluens: a window into fungal evolution.</title>
        <authorList>
            <person name="Traeger S."/>
            <person name="Altegoer F."/>
            <person name="Freitag M."/>
            <person name="Gabaldon T."/>
            <person name="Kempken F."/>
            <person name="Kumar A."/>
            <person name="Marcet-Houben M."/>
            <person name="Poggeler S."/>
            <person name="Stajich J.E."/>
            <person name="Nowrousian M."/>
        </authorList>
    </citation>
    <scope>NUCLEOTIDE SEQUENCE [LARGE SCALE GENOMIC DNA]</scope>
    <source>
        <strain evidence="3">CBS 100304</strain>
        <tissue evidence="2">Vegetative mycelium</tissue>
    </source>
</reference>
<dbReference type="EMBL" id="HF936171">
    <property type="protein sequence ID" value="CCX33738.1"/>
    <property type="molecule type" value="Genomic_DNA"/>
</dbReference>
<feature type="compositionally biased region" description="Low complexity" evidence="1">
    <location>
        <begin position="1"/>
        <end position="14"/>
    </location>
</feature>
<organism evidence="2 3">
    <name type="scientific">Pyronema omphalodes (strain CBS 100304)</name>
    <name type="common">Pyronema confluens</name>
    <dbReference type="NCBI Taxonomy" id="1076935"/>
    <lineage>
        <taxon>Eukaryota</taxon>
        <taxon>Fungi</taxon>
        <taxon>Dikarya</taxon>
        <taxon>Ascomycota</taxon>
        <taxon>Pezizomycotina</taxon>
        <taxon>Pezizomycetes</taxon>
        <taxon>Pezizales</taxon>
        <taxon>Pyronemataceae</taxon>
        <taxon>Pyronema</taxon>
    </lineage>
</organism>
<proteinExistence type="predicted"/>
<feature type="region of interest" description="Disordered" evidence="1">
    <location>
        <begin position="1"/>
        <end position="32"/>
    </location>
</feature>
<gene>
    <name evidence="2" type="ORF">PCON_01743</name>
</gene>
<keyword evidence="3" id="KW-1185">Reference proteome</keyword>
<dbReference type="AlphaFoldDB" id="U4LWG1"/>
<sequence>MAAVDAVAGDDSSGCTRGCNDTGSCSVGNRRV</sequence>
<evidence type="ECO:0000313" key="3">
    <source>
        <dbReference type="Proteomes" id="UP000018144"/>
    </source>
</evidence>